<dbReference type="InterPro" id="IPR037196">
    <property type="entry name" value="HSP90_C"/>
</dbReference>
<keyword evidence="5" id="KW-0346">Stress response</keyword>
<dbReference type="Pfam" id="PF13589">
    <property type="entry name" value="HATPase_c_3"/>
    <property type="match status" value="1"/>
</dbReference>
<evidence type="ECO:0000313" key="6">
    <source>
        <dbReference type="EMBL" id="WWR11626.1"/>
    </source>
</evidence>
<organism evidence="6 7">
    <name type="scientific">Candidatus Legionella polyplacis</name>
    <dbReference type="NCBI Taxonomy" id="2005262"/>
    <lineage>
        <taxon>Bacteria</taxon>
        <taxon>Pseudomonadati</taxon>
        <taxon>Pseudomonadota</taxon>
        <taxon>Gammaproteobacteria</taxon>
        <taxon>Legionellales</taxon>
        <taxon>Legionellaceae</taxon>
        <taxon>Legionella</taxon>
    </lineage>
</organism>
<evidence type="ECO:0000256" key="4">
    <source>
        <dbReference type="ARBA" id="ARBA00023186"/>
    </source>
</evidence>
<dbReference type="NCBIfam" id="NF003555">
    <property type="entry name" value="PRK05218.1"/>
    <property type="match status" value="1"/>
</dbReference>
<dbReference type="SUPFAM" id="SSF55874">
    <property type="entry name" value="ATPase domain of HSP90 chaperone/DNA topoisomerase II/histidine kinase"/>
    <property type="match status" value="1"/>
</dbReference>
<dbReference type="SUPFAM" id="SSF54211">
    <property type="entry name" value="Ribosomal protein S5 domain 2-like"/>
    <property type="match status" value="1"/>
</dbReference>
<dbReference type="PRINTS" id="PR00775">
    <property type="entry name" value="HEATSHOCK90"/>
</dbReference>
<keyword evidence="7" id="KW-1185">Reference proteome</keyword>
<dbReference type="Proteomes" id="UP001368618">
    <property type="component" value="Chromosome"/>
</dbReference>
<dbReference type="Pfam" id="PF00183">
    <property type="entry name" value="HSP90"/>
    <property type="match status" value="1"/>
</dbReference>
<dbReference type="PIRSF" id="PIRSF002583">
    <property type="entry name" value="Hsp90"/>
    <property type="match status" value="1"/>
</dbReference>
<protein>
    <recommendedName>
        <fullName evidence="5">Chaperone protein HtpG</fullName>
    </recommendedName>
    <alternativeName>
        <fullName evidence="5">Heat shock protein HtpG</fullName>
    </alternativeName>
    <alternativeName>
        <fullName evidence="5">High temperature protein G</fullName>
    </alternativeName>
</protein>
<dbReference type="InterPro" id="IPR001404">
    <property type="entry name" value="Hsp90_fam"/>
</dbReference>
<evidence type="ECO:0000256" key="2">
    <source>
        <dbReference type="ARBA" id="ARBA00022741"/>
    </source>
</evidence>
<reference evidence="6" key="1">
    <citation type="submission" date="2023-09" db="EMBL/GenBank/DDBJ databases">
        <title>Genomes of two closely related lineages of the louse Polyplax serrata with different host specificities.</title>
        <authorList>
            <person name="Martinu J."/>
            <person name="Tarabai H."/>
            <person name="Stefka J."/>
            <person name="Hypsa V."/>
        </authorList>
    </citation>
    <scope>NUCLEOTIDE SEQUENCE [LARGE SCALE GENOMIC DNA]</scope>
    <source>
        <strain evidence="6">98ZLc_SE</strain>
    </source>
</reference>
<dbReference type="Gene3D" id="3.30.565.10">
    <property type="entry name" value="Histidine kinase-like ATPase, C-terminal domain"/>
    <property type="match status" value="1"/>
</dbReference>
<gene>
    <name evidence="5 6" type="primary">htpG</name>
    <name evidence="6" type="ORF">RQL39_00435</name>
</gene>
<dbReference type="PANTHER" id="PTHR11528">
    <property type="entry name" value="HEAT SHOCK PROTEIN 90 FAMILY MEMBER"/>
    <property type="match status" value="1"/>
</dbReference>
<evidence type="ECO:0000256" key="5">
    <source>
        <dbReference type="HAMAP-Rule" id="MF_00505"/>
    </source>
</evidence>
<dbReference type="InterPro" id="IPR020568">
    <property type="entry name" value="Ribosomal_Su5_D2-typ_SF"/>
</dbReference>
<dbReference type="RefSeq" id="WP_338516177.1">
    <property type="nucleotide sequence ID" value="NZ_CP135137.1"/>
</dbReference>
<evidence type="ECO:0000256" key="1">
    <source>
        <dbReference type="ARBA" id="ARBA00008239"/>
    </source>
</evidence>
<feature type="region of interest" description="C" evidence="5">
    <location>
        <begin position="563"/>
        <end position="646"/>
    </location>
</feature>
<comment type="subcellular location">
    <subcellularLocation>
        <location evidence="5">Cytoplasm</location>
    </subcellularLocation>
</comment>
<keyword evidence="3 5" id="KW-0067">ATP-binding</keyword>
<sequence length="646" mass="75599">MNLNNSVNKKTLGFHADIKRVLRLVIDSLYSKKDIFLRELISNASDALDKLRFLAISNPLLYEDDSELKIKVDFDLNKTIIISDNGIGLNWNEAIENLGMIAKSGTKEFVDKLINNKEKNIDLIGQFGVGFYSAFIVSKKVIVKSRKAGLSSDDGIVWESDGCGEFTISKENIKHRGTKVILYLKENSDEYLNDWSIRSVINKYSNHICWPIMMRKYEKNNNDRSLDEKNNIRYEVINQSNALWTLSKHEISDEKYQRFYKNSFNDSKDPLLWIHSKIEGKKDYIVLIYIPKYVPFDIYQKDHKYGLKLYVKRVFIMDHANQFIPRYLRFVKGIVDTFGLPLNISREMLQDNKQVNSIKSYCTKRILSALEKISIESPDIYEEFWNSFGLFLKEGPIEDYENRENILKLLRFFSTHSFLDKKKISIFDYVSRMQKDQNKIFYLIASNYLSAINNPLLEVFRKKNIEVLLLIDKIDEWLISYIGEYKGKKFQSISKGKIDSIVDRNIYSISEDKDNKLLTIIINKVKNVLEKYVKDVRSTNRLENFPVCIVADDNDMGLEMKRLLKEVGQKVPESNPIFEINPNHLLVKNLYHIDDNELFSDYVFMLYYQALLVESGKLENPLDFINLVNKFLSNYIDKNVKLIKLS</sequence>
<keyword evidence="5" id="KW-0963">Cytoplasm</keyword>
<feature type="region of interest" description="A; substrate-binding" evidence="5">
    <location>
        <begin position="1"/>
        <end position="346"/>
    </location>
</feature>
<dbReference type="Gene3D" id="3.30.230.80">
    <property type="match status" value="1"/>
</dbReference>
<dbReference type="Gene3D" id="3.40.50.11260">
    <property type="match status" value="1"/>
</dbReference>
<dbReference type="Gene3D" id="1.20.120.790">
    <property type="entry name" value="Heat shock protein 90, C-terminal domain"/>
    <property type="match status" value="1"/>
</dbReference>
<evidence type="ECO:0000256" key="3">
    <source>
        <dbReference type="ARBA" id="ARBA00022840"/>
    </source>
</evidence>
<dbReference type="HAMAP" id="MF_00505">
    <property type="entry name" value="HSP90"/>
    <property type="match status" value="1"/>
</dbReference>
<comment type="subunit">
    <text evidence="5">Homodimer.</text>
</comment>
<proteinExistence type="inferred from homology"/>
<name>A0ABZ2GZ20_9GAMM</name>
<dbReference type="EMBL" id="CP135137">
    <property type="protein sequence ID" value="WWR11626.1"/>
    <property type="molecule type" value="Genomic_DNA"/>
</dbReference>
<feature type="region of interest" description="B" evidence="5">
    <location>
        <begin position="347"/>
        <end position="562"/>
    </location>
</feature>
<dbReference type="InterPro" id="IPR020575">
    <property type="entry name" value="Hsp90_N"/>
</dbReference>
<evidence type="ECO:0000313" key="7">
    <source>
        <dbReference type="Proteomes" id="UP001368618"/>
    </source>
</evidence>
<comment type="similarity">
    <text evidence="1 5">Belongs to the heat shock protein 90 family.</text>
</comment>
<comment type="function">
    <text evidence="5">Molecular chaperone. Has ATPase activity.</text>
</comment>
<dbReference type="SUPFAM" id="SSF110942">
    <property type="entry name" value="HSP90 C-terminal domain"/>
    <property type="match status" value="1"/>
</dbReference>
<dbReference type="InterPro" id="IPR036890">
    <property type="entry name" value="HATPase_C_sf"/>
</dbReference>
<accession>A0ABZ2GZ20</accession>
<dbReference type="CDD" id="cd16927">
    <property type="entry name" value="HATPase_Hsp90-like"/>
    <property type="match status" value="1"/>
</dbReference>
<keyword evidence="4 5" id="KW-0143">Chaperone</keyword>
<keyword evidence="2 5" id="KW-0547">Nucleotide-binding</keyword>